<reference evidence="1 2" key="1">
    <citation type="journal article" date="2010" name="J. Bacteriol.">
        <title>Genome sequence of Lentisphaera araneosa HTCC2155T, the type species of the order Lentisphaerales in the phylum Lentisphaerae.</title>
        <authorList>
            <person name="Thrash J.C."/>
            <person name="Cho J.C."/>
            <person name="Vergin K.L."/>
            <person name="Morris R.M."/>
            <person name="Giovannoni S.J."/>
        </authorList>
    </citation>
    <scope>NUCLEOTIDE SEQUENCE [LARGE SCALE GENOMIC DNA]</scope>
    <source>
        <strain evidence="1 2">HTCC2155</strain>
    </source>
</reference>
<dbReference type="RefSeq" id="WP_007280404.1">
    <property type="nucleotide sequence ID" value="NZ_ABCK01000024.1"/>
</dbReference>
<accession>A6DRD2</accession>
<evidence type="ECO:0000313" key="1">
    <source>
        <dbReference type="EMBL" id="EDM25742.1"/>
    </source>
</evidence>
<sequence length="76" mass="9411">MQKHRAYFEKRYQLRLEDITLQSVIDDPLNTEYLRGNDLINGERRWIKFHSEEFLDCFYKKSLNDLYWTMSWGEQS</sequence>
<proteinExistence type="predicted"/>
<comment type="caution">
    <text evidence="1">The sequence shown here is derived from an EMBL/GenBank/DDBJ whole genome shotgun (WGS) entry which is preliminary data.</text>
</comment>
<dbReference type="EMBL" id="ABCK01000024">
    <property type="protein sequence ID" value="EDM25742.1"/>
    <property type="molecule type" value="Genomic_DNA"/>
</dbReference>
<organism evidence="1 2">
    <name type="scientific">Lentisphaera araneosa HTCC2155</name>
    <dbReference type="NCBI Taxonomy" id="313628"/>
    <lineage>
        <taxon>Bacteria</taxon>
        <taxon>Pseudomonadati</taxon>
        <taxon>Lentisphaerota</taxon>
        <taxon>Lentisphaeria</taxon>
        <taxon>Lentisphaerales</taxon>
        <taxon>Lentisphaeraceae</taxon>
        <taxon>Lentisphaera</taxon>
    </lineage>
</organism>
<gene>
    <name evidence="1" type="ORF">LNTAR_15037</name>
</gene>
<evidence type="ECO:0000313" key="2">
    <source>
        <dbReference type="Proteomes" id="UP000004947"/>
    </source>
</evidence>
<name>A6DRD2_9BACT</name>
<protein>
    <submittedName>
        <fullName evidence="1">Uncharacterized protein</fullName>
    </submittedName>
</protein>
<keyword evidence="2" id="KW-1185">Reference proteome</keyword>
<dbReference type="AlphaFoldDB" id="A6DRD2"/>
<dbReference type="Proteomes" id="UP000004947">
    <property type="component" value="Unassembled WGS sequence"/>
</dbReference>